<feature type="region of interest" description="Disordered" evidence="1">
    <location>
        <begin position="132"/>
        <end position="153"/>
    </location>
</feature>
<dbReference type="HOGENOM" id="CLU_1409309_0_0_1"/>
<sequence length="193" mass="21923">MISYCDGPAPERYSSLINARLLDPSRLIQYPVGFARKGTTVCVCLRQLDITARWTDASTPPSSGRKQSHLNRGHPSRNRWIHTLSTLRFLDDFTRTPRAGNAWTLSTVVPPKTETAKSSWSACGQLVGPRYQTPHTSEGHDRMTAKANQPAVRLGRTRRTRFPPEAKTKTSDTETIVQVPRHVFLFFRLRRHE</sequence>
<proteinExistence type="predicted"/>
<accession>A0A0C9ZEV5</accession>
<dbReference type="Proteomes" id="UP000054018">
    <property type="component" value="Unassembled WGS sequence"/>
</dbReference>
<reference evidence="2 3" key="1">
    <citation type="submission" date="2014-04" db="EMBL/GenBank/DDBJ databases">
        <authorList>
            <consortium name="DOE Joint Genome Institute"/>
            <person name="Kuo A."/>
            <person name="Kohler A."/>
            <person name="Costa M.D."/>
            <person name="Nagy L.G."/>
            <person name="Floudas D."/>
            <person name="Copeland A."/>
            <person name="Barry K.W."/>
            <person name="Cichocki N."/>
            <person name="Veneault-Fourrey C."/>
            <person name="LaButti K."/>
            <person name="Lindquist E.A."/>
            <person name="Lipzen A."/>
            <person name="Lundell T."/>
            <person name="Morin E."/>
            <person name="Murat C."/>
            <person name="Sun H."/>
            <person name="Tunlid A."/>
            <person name="Henrissat B."/>
            <person name="Grigoriev I.V."/>
            <person name="Hibbett D.S."/>
            <person name="Martin F."/>
            <person name="Nordberg H.P."/>
            <person name="Cantor M.N."/>
            <person name="Hua S.X."/>
        </authorList>
    </citation>
    <scope>NUCLEOTIDE SEQUENCE [LARGE SCALE GENOMIC DNA]</scope>
    <source>
        <strain evidence="2 3">441</strain>
    </source>
</reference>
<feature type="compositionally biased region" description="Basic residues" evidence="1">
    <location>
        <begin position="66"/>
        <end position="76"/>
    </location>
</feature>
<name>A0A0C9ZEV5_9AGAM</name>
<feature type="region of interest" description="Disordered" evidence="1">
    <location>
        <begin position="55"/>
        <end position="76"/>
    </location>
</feature>
<protein>
    <submittedName>
        <fullName evidence="2">Unplaced genomic scaffold scaffold_32, whole genome shotgun sequence</fullName>
    </submittedName>
</protein>
<dbReference type="AlphaFoldDB" id="A0A0C9ZEV5"/>
<dbReference type="EMBL" id="KN833716">
    <property type="protein sequence ID" value="KIK24454.1"/>
    <property type="molecule type" value="Genomic_DNA"/>
</dbReference>
<feature type="compositionally biased region" description="Polar residues" evidence="1">
    <location>
        <begin position="56"/>
        <end position="65"/>
    </location>
</feature>
<organism evidence="2 3">
    <name type="scientific">Pisolithus microcarpus 441</name>
    <dbReference type="NCBI Taxonomy" id="765257"/>
    <lineage>
        <taxon>Eukaryota</taxon>
        <taxon>Fungi</taxon>
        <taxon>Dikarya</taxon>
        <taxon>Basidiomycota</taxon>
        <taxon>Agaricomycotina</taxon>
        <taxon>Agaricomycetes</taxon>
        <taxon>Agaricomycetidae</taxon>
        <taxon>Boletales</taxon>
        <taxon>Sclerodermatineae</taxon>
        <taxon>Pisolithaceae</taxon>
        <taxon>Pisolithus</taxon>
    </lineage>
</organism>
<gene>
    <name evidence="2" type="ORF">PISMIDRAFT_410125</name>
</gene>
<reference evidence="3" key="2">
    <citation type="submission" date="2015-01" db="EMBL/GenBank/DDBJ databases">
        <title>Evolutionary Origins and Diversification of the Mycorrhizal Mutualists.</title>
        <authorList>
            <consortium name="DOE Joint Genome Institute"/>
            <consortium name="Mycorrhizal Genomics Consortium"/>
            <person name="Kohler A."/>
            <person name="Kuo A."/>
            <person name="Nagy L.G."/>
            <person name="Floudas D."/>
            <person name="Copeland A."/>
            <person name="Barry K.W."/>
            <person name="Cichocki N."/>
            <person name="Veneault-Fourrey C."/>
            <person name="LaButti K."/>
            <person name="Lindquist E.A."/>
            <person name="Lipzen A."/>
            <person name="Lundell T."/>
            <person name="Morin E."/>
            <person name="Murat C."/>
            <person name="Riley R."/>
            <person name="Ohm R."/>
            <person name="Sun H."/>
            <person name="Tunlid A."/>
            <person name="Henrissat B."/>
            <person name="Grigoriev I.V."/>
            <person name="Hibbett D.S."/>
            <person name="Martin F."/>
        </authorList>
    </citation>
    <scope>NUCLEOTIDE SEQUENCE [LARGE SCALE GENOMIC DNA]</scope>
    <source>
        <strain evidence="3">441</strain>
    </source>
</reference>
<evidence type="ECO:0000256" key="1">
    <source>
        <dbReference type="SAM" id="MobiDB-lite"/>
    </source>
</evidence>
<evidence type="ECO:0000313" key="3">
    <source>
        <dbReference type="Proteomes" id="UP000054018"/>
    </source>
</evidence>
<keyword evidence="3" id="KW-1185">Reference proteome</keyword>
<evidence type="ECO:0000313" key="2">
    <source>
        <dbReference type="EMBL" id="KIK24454.1"/>
    </source>
</evidence>